<sequence length="346" mass="37667">MAEARKAKRRRPLESYNRLWLGVIAVAVVSVLIGAMLLVRVADIGYTQYTARFLQAAALKAGNPVTVAGIPVGEVKSMRLAGDHVEAKIKVRNDVALGEDSRATIMVTTILGSRYLSLEPAGDGALPDKTFDLSHTDVPYDLQEALTDVTTTFEQVDSDKFAQTLQILGSQLETLPPVIPQALQNTHTLSTIIAQRRDQLGELLKTTKLISNTLHRQKSTIGSLMNQGNALLAEFVARRATFHAMMDALTNLVQTLSGIVIDDRPELEQLLVDLRELSSLLAKNDGMLSSILQTAPIAMRNIANMTGTGNAIDFNASSGLLVDSWMCAISGRAKQFGMIQYFQDCK</sequence>
<feature type="transmembrane region" description="Helical" evidence="1">
    <location>
        <begin position="20"/>
        <end position="39"/>
    </location>
</feature>
<dbReference type="Proteomes" id="UP000696413">
    <property type="component" value="Unassembled WGS sequence"/>
</dbReference>
<dbReference type="EMBL" id="JAHBOM010000010">
    <property type="protein sequence ID" value="MBU8824187.1"/>
    <property type="molecule type" value="Genomic_DNA"/>
</dbReference>
<organism evidence="4 5">
    <name type="scientific">Mycolicibacterium goodii</name>
    <name type="common">Mycobacterium goodii</name>
    <dbReference type="NCBI Taxonomy" id="134601"/>
    <lineage>
        <taxon>Bacteria</taxon>
        <taxon>Bacillati</taxon>
        <taxon>Actinomycetota</taxon>
        <taxon>Actinomycetes</taxon>
        <taxon>Mycobacteriales</taxon>
        <taxon>Mycobacteriaceae</taxon>
        <taxon>Mycolicibacterium</taxon>
    </lineage>
</organism>
<evidence type="ECO:0000259" key="3">
    <source>
        <dbReference type="Pfam" id="PF11887"/>
    </source>
</evidence>
<keyword evidence="5" id="KW-1185">Reference proteome</keyword>
<keyword evidence="1" id="KW-0472">Membrane</keyword>
<evidence type="ECO:0000313" key="5">
    <source>
        <dbReference type="Proteomes" id="UP000696413"/>
    </source>
</evidence>
<proteinExistence type="predicted"/>
<evidence type="ECO:0000256" key="1">
    <source>
        <dbReference type="SAM" id="Phobius"/>
    </source>
</evidence>
<name>A0ABS6HNB8_MYCGD</name>
<protein>
    <submittedName>
        <fullName evidence="4">MCE family protein</fullName>
    </submittedName>
</protein>
<dbReference type="NCBIfam" id="TIGR00996">
    <property type="entry name" value="Mtu_fam_mce"/>
    <property type="match status" value="1"/>
</dbReference>
<dbReference type="Pfam" id="PF02470">
    <property type="entry name" value="MlaD"/>
    <property type="match status" value="1"/>
</dbReference>
<evidence type="ECO:0000259" key="2">
    <source>
        <dbReference type="Pfam" id="PF02470"/>
    </source>
</evidence>
<dbReference type="InterPro" id="IPR005693">
    <property type="entry name" value="Mce"/>
</dbReference>
<keyword evidence="1" id="KW-0812">Transmembrane</keyword>
<accession>A0ABS6HNB8</accession>
<feature type="domain" description="Mce/MlaD" evidence="2">
    <location>
        <begin position="46"/>
        <end position="120"/>
    </location>
</feature>
<dbReference type="Pfam" id="PF11887">
    <property type="entry name" value="Mce4_CUP1"/>
    <property type="match status" value="1"/>
</dbReference>
<reference evidence="4 5" key="1">
    <citation type="submission" date="2021-05" db="EMBL/GenBank/DDBJ databases">
        <title>Draft Genome Sequences of Clinical Respiratory Isolates of Mycobacterium goodii Recovered in Ireland.</title>
        <authorList>
            <person name="Flanagan P.R."/>
            <person name="Mok S."/>
            <person name="Roycroft E."/>
            <person name="Rogers T.R."/>
            <person name="Fitzgibbon M."/>
        </authorList>
    </citation>
    <scope>NUCLEOTIDE SEQUENCE [LARGE SCALE GENOMIC DNA]</scope>
    <source>
        <strain evidence="4 5">14IE55</strain>
    </source>
</reference>
<dbReference type="RefSeq" id="WP_214395029.1">
    <property type="nucleotide sequence ID" value="NZ_JAHBOL010000014.1"/>
</dbReference>
<dbReference type="PANTHER" id="PTHR33371">
    <property type="entry name" value="INTERMEMBRANE PHOSPHOLIPID TRANSPORT SYSTEM BINDING PROTEIN MLAD-RELATED"/>
    <property type="match status" value="1"/>
</dbReference>
<dbReference type="InterPro" id="IPR003399">
    <property type="entry name" value="Mce/MlaD"/>
</dbReference>
<gene>
    <name evidence="4" type="ORF">KL859_15085</name>
</gene>
<feature type="domain" description="Mammalian cell entry C-terminal" evidence="3">
    <location>
        <begin position="130"/>
        <end position="311"/>
    </location>
</feature>
<keyword evidence="1" id="KW-1133">Transmembrane helix</keyword>
<dbReference type="InterPro" id="IPR024516">
    <property type="entry name" value="Mce_C"/>
</dbReference>
<evidence type="ECO:0000313" key="4">
    <source>
        <dbReference type="EMBL" id="MBU8824187.1"/>
    </source>
</evidence>
<comment type="caution">
    <text evidence="4">The sequence shown here is derived from an EMBL/GenBank/DDBJ whole genome shotgun (WGS) entry which is preliminary data.</text>
</comment>
<dbReference type="PANTHER" id="PTHR33371:SF18">
    <property type="entry name" value="MCE-FAMILY PROTEIN MCE3C"/>
    <property type="match status" value="1"/>
</dbReference>
<dbReference type="InterPro" id="IPR052336">
    <property type="entry name" value="MlaD_Phospholipid_Transporter"/>
</dbReference>